<dbReference type="PANTHER" id="PTHR30027">
    <property type="entry name" value="RIBOSOMAL RNA SMALL SUBUNIT METHYLTRANSFERASE E"/>
    <property type="match status" value="1"/>
</dbReference>
<dbReference type="InterPro" id="IPR046887">
    <property type="entry name" value="RsmE_PUA-like"/>
</dbReference>
<comment type="function">
    <text evidence="8 10">Specifically methylates the N3 position of the uracil ring of uridine 1498 (m3U1498) in 16S rRNA. Acts on the fully assembled 30S ribosomal subunit.</text>
</comment>
<dbReference type="InterPro" id="IPR015947">
    <property type="entry name" value="PUA-like_sf"/>
</dbReference>
<keyword evidence="3 10" id="KW-0963">Cytoplasm</keyword>
<dbReference type="EMBL" id="QOQW01000011">
    <property type="protein sequence ID" value="RCK79728.1"/>
    <property type="molecule type" value="Genomic_DNA"/>
</dbReference>
<evidence type="ECO:0000256" key="7">
    <source>
        <dbReference type="ARBA" id="ARBA00022691"/>
    </source>
</evidence>
<comment type="catalytic activity">
    <reaction evidence="9 10">
        <text>uridine(1498) in 16S rRNA + S-adenosyl-L-methionine = N(3)-methyluridine(1498) in 16S rRNA + S-adenosyl-L-homocysteine + H(+)</text>
        <dbReference type="Rhea" id="RHEA:42920"/>
        <dbReference type="Rhea" id="RHEA-COMP:10283"/>
        <dbReference type="Rhea" id="RHEA-COMP:10284"/>
        <dbReference type="ChEBI" id="CHEBI:15378"/>
        <dbReference type="ChEBI" id="CHEBI:57856"/>
        <dbReference type="ChEBI" id="CHEBI:59789"/>
        <dbReference type="ChEBI" id="CHEBI:65315"/>
        <dbReference type="ChEBI" id="CHEBI:74502"/>
        <dbReference type="EC" id="2.1.1.193"/>
    </reaction>
</comment>
<keyword evidence="4 10" id="KW-0698">rRNA processing</keyword>
<gene>
    <name evidence="13" type="ORF">OZSIB_4200</name>
</gene>
<dbReference type="NCBIfam" id="TIGR00046">
    <property type="entry name" value="RsmE family RNA methyltransferase"/>
    <property type="match status" value="1"/>
</dbReference>
<sequence length="232" mass="25040">MGRSTGTLTADQRHHLEKVLRLRPGDVFVVTDGVGREATARLEAEGRFALIGPWGEPGREPDRRLVLWAALIKGDRFEWVIEKAVEMGVAAIVPVQSARCVVGPPSPARLARWRKIAEAAMLQCGGCRLPEVRSVVRLNDLPPPPSGVIPLLLHEEPENAPRGLPAGLPPHAELWVLSGPEGGLAAEEVERLVRAGWRQTWLGPRRLRADTAPLVALAGLLTRLASPPSSAA</sequence>
<keyword evidence="7 10" id="KW-0949">S-adenosyl-L-methionine</keyword>
<dbReference type="SUPFAM" id="SSF88697">
    <property type="entry name" value="PUA domain-like"/>
    <property type="match status" value="1"/>
</dbReference>
<dbReference type="Gene3D" id="3.40.1280.10">
    <property type="match status" value="1"/>
</dbReference>
<keyword evidence="6 10" id="KW-0808">Transferase</keyword>
<evidence type="ECO:0000259" key="11">
    <source>
        <dbReference type="Pfam" id="PF04452"/>
    </source>
</evidence>
<reference evidence="13 14" key="1">
    <citation type="submission" date="2018-05" db="EMBL/GenBank/DDBJ databases">
        <title>A metagenomic window into the 2 km-deep terrestrial subsurface aquifer revealed taxonomically and functionally diverse microbial community comprising novel uncultured bacterial lineages.</title>
        <authorList>
            <person name="Kadnikov V.V."/>
            <person name="Mardanov A.V."/>
            <person name="Beletsky A.V."/>
            <person name="Banks D."/>
            <person name="Pimenov N.V."/>
            <person name="Frank Y.A."/>
            <person name="Karnachuk O.V."/>
            <person name="Ravin N.V."/>
        </authorList>
    </citation>
    <scope>NUCLEOTIDE SEQUENCE [LARGE SCALE GENOMIC DNA]</scope>
    <source>
        <strain evidence="13">BY5</strain>
    </source>
</reference>
<evidence type="ECO:0000313" key="14">
    <source>
        <dbReference type="Proteomes" id="UP000252355"/>
    </source>
</evidence>
<dbReference type="Pfam" id="PF20260">
    <property type="entry name" value="PUA_4"/>
    <property type="match status" value="1"/>
</dbReference>
<dbReference type="PANTHER" id="PTHR30027:SF3">
    <property type="entry name" value="16S RRNA (URACIL(1498)-N(3))-METHYLTRANSFERASE"/>
    <property type="match status" value="1"/>
</dbReference>
<evidence type="ECO:0000256" key="2">
    <source>
        <dbReference type="ARBA" id="ARBA00005528"/>
    </source>
</evidence>
<dbReference type="Pfam" id="PF04452">
    <property type="entry name" value="Methyltrans_RNA"/>
    <property type="match status" value="1"/>
</dbReference>
<comment type="similarity">
    <text evidence="2 10">Belongs to the RNA methyltransferase RsmE family.</text>
</comment>
<dbReference type="GO" id="GO:0070475">
    <property type="term" value="P:rRNA base methylation"/>
    <property type="evidence" value="ECO:0007669"/>
    <property type="project" value="TreeGrafter"/>
</dbReference>
<feature type="domain" description="Ribosomal RNA small subunit methyltransferase E PUA-like" evidence="12">
    <location>
        <begin position="8"/>
        <end position="47"/>
    </location>
</feature>
<dbReference type="EC" id="2.1.1.193" evidence="10"/>
<evidence type="ECO:0000256" key="5">
    <source>
        <dbReference type="ARBA" id="ARBA00022603"/>
    </source>
</evidence>
<dbReference type="GO" id="GO:0070042">
    <property type="term" value="F:rRNA (uridine-N3-)-methyltransferase activity"/>
    <property type="evidence" value="ECO:0007669"/>
    <property type="project" value="TreeGrafter"/>
</dbReference>
<keyword evidence="5 10" id="KW-0489">Methyltransferase</keyword>
<dbReference type="InterPro" id="IPR029028">
    <property type="entry name" value="Alpha/beta_knot_MTases"/>
</dbReference>
<evidence type="ECO:0000259" key="12">
    <source>
        <dbReference type="Pfam" id="PF20260"/>
    </source>
</evidence>
<comment type="subcellular location">
    <subcellularLocation>
        <location evidence="1 10">Cytoplasm</location>
    </subcellularLocation>
</comment>
<evidence type="ECO:0000256" key="6">
    <source>
        <dbReference type="ARBA" id="ARBA00022679"/>
    </source>
</evidence>
<evidence type="ECO:0000256" key="8">
    <source>
        <dbReference type="ARBA" id="ARBA00025699"/>
    </source>
</evidence>
<evidence type="ECO:0000256" key="3">
    <source>
        <dbReference type="ARBA" id="ARBA00022490"/>
    </source>
</evidence>
<protein>
    <recommendedName>
        <fullName evidence="10">Ribosomal RNA small subunit methyltransferase E</fullName>
        <ecNumber evidence="10">2.1.1.193</ecNumber>
    </recommendedName>
</protein>
<comment type="caution">
    <text evidence="13">The sequence shown here is derived from an EMBL/GenBank/DDBJ whole genome shotgun (WGS) entry which is preliminary data.</text>
</comment>
<dbReference type="AlphaFoldDB" id="A0A367ZNM3"/>
<dbReference type="GO" id="GO:0005737">
    <property type="term" value="C:cytoplasm"/>
    <property type="evidence" value="ECO:0007669"/>
    <property type="project" value="UniProtKB-SubCell"/>
</dbReference>
<dbReference type="InterPro" id="IPR029026">
    <property type="entry name" value="tRNA_m1G_MTases_N"/>
</dbReference>
<feature type="domain" description="Ribosomal RNA small subunit methyltransferase E methyltransferase" evidence="11">
    <location>
        <begin position="63"/>
        <end position="218"/>
    </location>
</feature>
<evidence type="ECO:0000256" key="1">
    <source>
        <dbReference type="ARBA" id="ARBA00004496"/>
    </source>
</evidence>
<dbReference type="PIRSF" id="PIRSF015601">
    <property type="entry name" value="MTase_slr0722"/>
    <property type="match status" value="1"/>
</dbReference>
<organism evidence="13 14">
    <name type="scientific">Candidatus Ozemobacter sibiricus</name>
    <dbReference type="NCBI Taxonomy" id="2268124"/>
    <lineage>
        <taxon>Bacteria</taxon>
        <taxon>Candidatus Ozemobacteria</taxon>
        <taxon>Candidatus Ozemobacterales</taxon>
        <taxon>Candidatus Ozemobacteraceae</taxon>
        <taxon>Candidatus Ozemobacter</taxon>
    </lineage>
</organism>
<dbReference type="InterPro" id="IPR046886">
    <property type="entry name" value="RsmE_MTase_dom"/>
</dbReference>
<evidence type="ECO:0000313" key="13">
    <source>
        <dbReference type="EMBL" id="RCK79728.1"/>
    </source>
</evidence>
<evidence type="ECO:0000256" key="10">
    <source>
        <dbReference type="PIRNR" id="PIRNR015601"/>
    </source>
</evidence>
<dbReference type="Proteomes" id="UP000252355">
    <property type="component" value="Unassembled WGS sequence"/>
</dbReference>
<dbReference type="SUPFAM" id="SSF75217">
    <property type="entry name" value="alpha/beta knot"/>
    <property type="match status" value="1"/>
</dbReference>
<dbReference type="InterPro" id="IPR006700">
    <property type="entry name" value="RsmE"/>
</dbReference>
<proteinExistence type="inferred from homology"/>
<accession>A0A367ZNM3</accession>
<evidence type="ECO:0000256" key="4">
    <source>
        <dbReference type="ARBA" id="ARBA00022552"/>
    </source>
</evidence>
<name>A0A367ZNM3_9BACT</name>
<dbReference type="CDD" id="cd18084">
    <property type="entry name" value="RsmE-like"/>
    <property type="match status" value="1"/>
</dbReference>
<evidence type="ECO:0000256" key="9">
    <source>
        <dbReference type="ARBA" id="ARBA00047944"/>
    </source>
</evidence>